<proteinExistence type="predicted"/>
<dbReference type="EMBL" id="JANBPK010000962">
    <property type="protein sequence ID" value="KAJ2927765.1"/>
    <property type="molecule type" value="Genomic_DNA"/>
</dbReference>
<protein>
    <submittedName>
        <fullName evidence="1">Uncharacterized protein</fullName>
    </submittedName>
</protein>
<evidence type="ECO:0000313" key="3">
    <source>
        <dbReference type="Proteomes" id="UP001140091"/>
    </source>
</evidence>
<comment type="caution">
    <text evidence="1">The sequence shown here is derived from an EMBL/GenBank/DDBJ whole genome shotgun (WGS) entry which is preliminary data.</text>
</comment>
<feature type="non-terminal residue" evidence="1">
    <location>
        <position position="55"/>
    </location>
</feature>
<dbReference type="EMBL" id="JANBPK010000391">
    <property type="protein sequence ID" value="KAJ2935706.1"/>
    <property type="molecule type" value="Genomic_DNA"/>
</dbReference>
<dbReference type="AlphaFoldDB" id="A0A9W8J3V8"/>
<reference evidence="1" key="1">
    <citation type="submission" date="2022-06" db="EMBL/GenBank/DDBJ databases">
        <title>Genome Sequence of Candolleomyces eurysporus.</title>
        <authorList>
            <person name="Buettner E."/>
        </authorList>
    </citation>
    <scope>NUCLEOTIDE SEQUENCE</scope>
    <source>
        <strain evidence="1">VTCC 930004</strain>
    </source>
</reference>
<evidence type="ECO:0000313" key="1">
    <source>
        <dbReference type="EMBL" id="KAJ2927765.1"/>
    </source>
</evidence>
<name>A0A9W8J3V8_9AGAR</name>
<organism evidence="1 3">
    <name type="scientific">Candolleomyces eurysporus</name>
    <dbReference type="NCBI Taxonomy" id="2828524"/>
    <lineage>
        <taxon>Eukaryota</taxon>
        <taxon>Fungi</taxon>
        <taxon>Dikarya</taxon>
        <taxon>Basidiomycota</taxon>
        <taxon>Agaricomycotina</taxon>
        <taxon>Agaricomycetes</taxon>
        <taxon>Agaricomycetidae</taxon>
        <taxon>Agaricales</taxon>
        <taxon>Agaricineae</taxon>
        <taxon>Psathyrellaceae</taxon>
        <taxon>Candolleomyces</taxon>
    </lineage>
</organism>
<sequence length="55" mass="5891">MDSIAALISDKACNFLSLTLVEKRLQLPLVLLAEEDSGWIGVLALAFGCLQLSSL</sequence>
<dbReference type="Proteomes" id="UP001140091">
    <property type="component" value="Unassembled WGS sequence"/>
</dbReference>
<gene>
    <name evidence="2" type="ORF">H1R20_g1389</name>
    <name evidence="1" type="ORF">H1R20_g9329</name>
</gene>
<evidence type="ECO:0000313" key="2">
    <source>
        <dbReference type="EMBL" id="KAJ2935706.1"/>
    </source>
</evidence>
<keyword evidence="3" id="KW-1185">Reference proteome</keyword>
<accession>A0A9W8J3V8</accession>